<dbReference type="EMBL" id="HE804045">
    <property type="protein sequence ID" value="CCH29924.1"/>
    <property type="molecule type" value="Genomic_DNA"/>
</dbReference>
<dbReference type="InterPro" id="IPR025161">
    <property type="entry name" value="IS402-like_dom"/>
</dbReference>
<dbReference type="AlphaFoldDB" id="K0JZ07"/>
<dbReference type="KEGG" id="sesp:BN6_26110"/>
<dbReference type="STRING" id="1179773.BN6_26110"/>
<protein>
    <recommendedName>
        <fullName evidence="1">Insertion element IS402-like domain-containing protein</fullName>
    </recommendedName>
</protein>
<feature type="domain" description="Insertion element IS402-like" evidence="1">
    <location>
        <begin position="12"/>
        <end position="54"/>
    </location>
</feature>
<keyword evidence="3" id="KW-1185">Reference proteome</keyword>
<dbReference type="Pfam" id="PF13340">
    <property type="entry name" value="DUF4096"/>
    <property type="match status" value="1"/>
</dbReference>
<proteinExistence type="predicted"/>
<dbReference type="HOGENOM" id="CLU_055261_15_7_11"/>
<dbReference type="RefSeq" id="WP_015100036.1">
    <property type="nucleotide sequence ID" value="NC_019673.1"/>
</dbReference>
<accession>K0JZ07</accession>
<evidence type="ECO:0000313" key="3">
    <source>
        <dbReference type="Proteomes" id="UP000006281"/>
    </source>
</evidence>
<evidence type="ECO:0000259" key="1">
    <source>
        <dbReference type="Pfam" id="PF13340"/>
    </source>
</evidence>
<sequence>MAGVAAAGRADLTDAQWAVLRPLLPVGAKPGRPPKWGKRRLIDGIRWRVRVGAP</sequence>
<evidence type="ECO:0000313" key="2">
    <source>
        <dbReference type="EMBL" id="CCH29924.1"/>
    </source>
</evidence>
<dbReference type="PATRIC" id="fig|1179773.3.peg.2610"/>
<reference evidence="2 3" key="1">
    <citation type="journal article" date="2012" name="BMC Genomics">
        <title>Complete genome sequence of Saccharothrix espanaensis DSM 44229T and comparison to the other completely sequenced Pseudonocardiaceae.</title>
        <authorList>
            <person name="Strobel T."/>
            <person name="Al-Dilaimi A."/>
            <person name="Blom J."/>
            <person name="Gessner A."/>
            <person name="Kalinowski J."/>
            <person name="Luzhetska M."/>
            <person name="Puhler A."/>
            <person name="Szczepanowski R."/>
            <person name="Bechthold A."/>
            <person name="Ruckert C."/>
        </authorList>
    </citation>
    <scope>NUCLEOTIDE SEQUENCE [LARGE SCALE GENOMIC DNA]</scope>
    <source>
        <strain evidence="3">ATCC 51144 / DSM 44229 / JCM 9112 / NBRC 15066 / NRRL 15764</strain>
    </source>
</reference>
<dbReference type="Proteomes" id="UP000006281">
    <property type="component" value="Chromosome"/>
</dbReference>
<organism evidence="2 3">
    <name type="scientific">Saccharothrix espanaensis (strain ATCC 51144 / DSM 44229 / JCM 9112 / NBRC 15066 / NRRL 15764)</name>
    <dbReference type="NCBI Taxonomy" id="1179773"/>
    <lineage>
        <taxon>Bacteria</taxon>
        <taxon>Bacillati</taxon>
        <taxon>Actinomycetota</taxon>
        <taxon>Actinomycetes</taxon>
        <taxon>Pseudonocardiales</taxon>
        <taxon>Pseudonocardiaceae</taxon>
        <taxon>Saccharothrix</taxon>
    </lineage>
</organism>
<name>K0JZ07_SACES</name>
<gene>
    <name evidence="2" type="ordered locus">BN6_26110</name>
</gene>
<dbReference type="eggNOG" id="COG3293">
    <property type="taxonomic scope" value="Bacteria"/>
</dbReference>